<keyword evidence="1" id="KW-1133">Transmembrane helix</keyword>
<keyword evidence="1" id="KW-0472">Membrane</keyword>
<evidence type="ECO:0000313" key="3">
    <source>
        <dbReference type="EMBL" id="OPB47469.1"/>
    </source>
</evidence>
<dbReference type="RefSeq" id="WP_078411490.1">
    <property type="nucleotide sequence ID" value="NZ_CP014339.1"/>
</dbReference>
<feature type="transmembrane region" description="Helical" evidence="1">
    <location>
        <begin position="105"/>
        <end position="121"/>
    </location>
</feature>
<organism evidence="3">
    <name type="scientific">Elizabethkingia anophelis</name>
    <dbReference type="NCBI Taxonomy" id="1117645"/>
    <lineage>
        <taxon>Bacteria</taxon>
        <taxon>Pseudomonadati</taxon>
        <taxon>Bacteroidota</taxon>
        <taxon>Flavobacteriia</taxon>
        <taxon>Flavobacteriales</taxon>
        <taxon>Weeksellaceae</taxon>
        <taxon>Elizabethkingia</taxon>
    </lineage>
</organism>
<dbReference type="AlphaFoldDB" id="A0A1T3D2A0"/>
<protein>
    <submittedName>
        <fullName evidence="3">Uncharacterized protein</fullName>
    </submittedName>
</protein>
<feature type="transmembrane region" description="Helical" evidence="1">
    <location>
        <begin position="83"/>
        <end position="99"/>
    </location>
</feature>
<sequence length="131" mass="15339">MAIRILKTNWINIIGVFTVLFLYTTIYELIEPNVSRNIFQAMIASLIGICLYGIMFWVGFIIMLIILDYVLIIPNPKDLKLKLLIEWIVISSPFVYWAIKYPEQRTLYIIAIITFLVTQLLRDKLINKAIQ</sequence>
<reference evidence="2 4" key="1">
    <citation type="submission" date="2016-02" db="EMBL/GenBank/DDBJ databases">
        <authorList>
            <person name="Nicholson A.C."/>
            <person name="Humrighouse B.W."/>
            <person name="Loparev V."/>
            <person name="Emery B."/>
            <person name="Graziano J."/>
            <person name="McQuiston J.R."/>
        </authorList>
    </citation>
    <scope>NUCLEOTIDE SEQUENCE [LARGE SCALE GENOMIC DNA]</scope>
    <source>
        <strain evidence="2 4">E6809</strain>
    </source>
</reference>
<accession>A0A1T3D2A0</accession>
<dbReference type="EMBL" id="MAHS01000013">
    <property type="protein sequence ID" value="OPB47469.1"/>
    <property type="molecule type" value="Genomic_DNA"/>
</dbReference>
<keyword evidence="1" id="KW-0812">Transmembrane</keyword>
<evidence type="ECO:0000313" key="4">
    <source>
        <dbReference type="Proteomes" id="UP000189738"/>
    </source>
</evidence>
<gene>
    <name evidence="2" type="ORF">AYC66_18790</name>
    <name evidence="3" type="ORF">BAY09_07420</name>
</gene>
<name>A0A1T3D2A0_9FLAO</name>
<evidence type="ECO:0000313" key="2">
    <source>
        <dbReference type="EMBL" id="AQX52600.1"/>
    </source>
</evidence>
<evidence type="ECO:0000256" key="1">
    <source>
        <dbReference type="SAM" id="Phobius"/>
    </source>
</evidence>
<proteinExistence type="predicted"/>
<dbReference type="EMBL" id="CP014339">
    <property type="protein sequence ID" value="AQX52600.1"/>
    <property type="molecule type" value="Genomic_DNA"/>
</dbReference>
<dbReference type="Proteomes" id="UP000189738">
    <property type="component" value="Chromosome"/>
</dbReference>
<feature type="transmembrane region" description="Helical" evidence="1">
    <location>
        <begin position="42"/>
        <end position="71"/>
    </location>
</feature>
<reference evidence="3" key="2">
    <citation type="submission" date="2016-06" db="EMBL/GenBank/DDBJ databases">
        <authorList>
            <person name="Nicholson A.C."/>
        </authorList>
    </citation>
    <scope>NUCLEOTIDE SEQUENCE [LARGE SCALE GENOMIC DNA]</scope>
    <source>
        <strain evidence="3">E6809</strain>
    </source>
</reference>
<feature type="transmembrane region" description="Helical" evidence="1">
    <location>
        <begin position="12"/>
        <end position="30"/>
    </location>
</feature>